<reference evidence="4" key="1">
    <citation type="submission" date="2021-01" db="EMBL/GenBank/DDBJ databases">
        <title>Whole genome shotgun sequence of Actinoplanes cyaneus NBRC 14990.</title>
        <authorList>
            <person name="Komaki H."/>
            <person name="Tamura T."/>
        </authorList>
    </citation>
    <scope>NUCLEOTIDE SEQUENCE</scope>
    <source>
        <strain evidence="4">NBRC 14990</strain>
    </source>
</reference>
<dbReference type="EMBL" id="BOMH01000068">
    <property type="protein sequence ID" value="GID69862.1"/>
    <property type="molecule type" value="Genomic_DNA"/>
</dbReference>
<dbReference type="RefSeq" id="WP_203752833.1">
    <property type="nucleotide sequence ID" value="NZ_BAAAUC010000024.1"/>
</dbReference>
<keyword evidence="1 3" id="KW-0145">Chemotaxis</keyword>
<protein>
    <recommendedName>
        <fullName evidence="3">Probable chemoreceptor glutamine deamidase CheD</fullName>
        <ecNumber evidence="3">3.5.1.44</ecNumber>
    </recommendedName>
</protein>
<organism evidence="4 5">
    <name type="scientific">Actinoplanes cyaneus</name>
    <dbReference type="NCBI Taxonomy" id="52696"/>
    <lineage>
        <taxon>Bacteria</taxon>
        <taxon>Bacillati</taxon>
        <taxon>Actinomycetota</taxon>
        <taxon>Actinomycetes</taxon>
        <taxon>Micromonosporales</taxon>
        <taxon>Micromonosporaceae</taxon>
        <taxon>Actinoplanes</taxon>
    </lineage>
</organism>
<dbReference type="GO" id="GO:0006935">
    <property type="term" value="P:chemotaxis"/>
    <property type="evidence" value="ECO:0007669"/>
    <property type="project" value="UniProtKB-UniRule"/>
</dbReference>
<dbReference type="HAMAP" id="MF_01440">
    <property type="entry name" value="CheD"/>
    <property type="match status" value="1"/>
</dbReference>
<keyword evidence="5" id="KW-1185">Reference proteome</keyword>
<comment type="similarity">
    <text evidence="3">Belongs to the CheD family.</text>
</comment>
<accession>A0A919M8I8</accession>
<comment type="catalytic activity">
    <reaction evidence="3">
        <text>L-glutaminyl-[protein] + H2O = L-glutamyl-[protein] + NH4(+)</text>
        <dbReference type="Rhea" id="RHEA:16441"/>
        <dbReference type="Rhea" id="RHEA-COMP:10207"/>
        <dbReference type="Rhea" id="RHEA-COMP:10208"/>
        <dbReference type="ChEBI" id="CHEBI:15377"/>
        <dbReference type="ChEBI" id="CHEBI:28938"/>
        <dbReference type="ChEBI" id="CHEBI:29973"/>
        <dbReference type="ChEBI" id="CHEBI:30011"/>
        <dbReference type="EC" id="3.5.1.44"/>
    </reaction>
</comment>
<name>A0A919M8I8_9ACTN</name>
<comment type="function">
    <text evidence="3">Probably deamidates glutamine residues to glutamate on methyl-accepting chemotaxis receptors (MCPs), playing an important role in chemotaxis.</text>
</comment>
<dbReference type="PANTHER" id="PTHR35147">
    <property type="entry name" value="CHEMORECEPTOR GLUTAMINE DEAMIDASE CHED-RELATED"/>
    <property type="match status" value="1"/>
</dbReference>
<dbReference type="CDD" id="cd16352">
    <property type="entry name" value="CheD"/>
    <property type="match status" value="1"/>
</dbReference>
<dbReference type="PANTHER" id="PTHR35147:SF3">
    <property type="entry name" value="CHEMORECEPTOR GLUTAMINE DEAMIDASE CHED 1-RELATED"/>
    <property type="match status" value="1"/>
</dbReference>
<dbReference type="SUPFAM" id="SSF64438">
    <property type="entry name" value="CNF1/YfiH-like putative cysteine hydrolases"/>
    <property type="match status" value="1"/>
</dbReference>
<dbReference type="GO" id="GO:0050568">
    <property type="term" value="F:protein-glutamine glutaminase activity"/>
    <property type="evidence" value="ECO:0007669"/>
    <property type="project" value="UniProtKB-UniRule"/>
</dbReference>
<gene>
    <name evidence="3 4" type="primary">cheD</name>
    <name evidence="4" type="ORF">Acy02nite_77430</name>
</gene>
<dbReference type="Proteomes" id="UP000619479">
    <property type="component" value="Unassembled WGS sequence"/>
</dbReference>
<keyword evidence="2 3" id="KW-0378">Hydrolase</keyword>
<evidence type="ECO:0000256" key="3">
    <source>
        <dbReference type="HAMAP-Rule" id="MF_01440"/>
    </source>
</evidence>
<evidence type="ECO:0000313" key="4">
    <source>
        <dbReference type="EMBL" id="GID69862.1"/>
    </source>
</evidence>
<dbReference type="EC" id="3.5.1.44" evidence="3"/>
<comment type="caution">
    <text evidence="4">The sequence shown here is derived from an EMBL/GenBank/DDBJ whole genome shotgun (WGS) entry which is preliminary data.</text>
</comment>
<evidence type="ECO:0000313" key="5">
    <source>
        <dbReference type="Proteomes" id="UP000619479"/>
    </source>
</evidence>
<dbReference type="InterPro" id="IPR011324">
    <property type="entry name" value="Cytotoxic_necrot_fac-like_cat"/>
</dbReference>
<dbReference type="Pfam" id="PF03975">
    <property type="entry name" value="CheD"/>
    <property type="match status" value="1"/>
</dbReference>
<dbReference type="AlphaFoldDB" id="A0A919M8I8"/>
<sequence length="155" mass="16743">MADVHLNPGDYHFGGADTRIHTVLGSCVSITLWHAGLRIGGMCHYLLPGPCPGDEPLNARYADGAVRRFVRDVRRSRTSPPQYEVKMFGGGRQFPHLSVPAALDVAQQNIAAGITLMEEENFTISVRELGGTGARRLIFDLATGTVWLRAAAATA</sequence>
<dbReference type="Gene3D" id="3.30.1330.200">
    <property type="match status" value="1"/>
</dbReference>
<evidence type="ECO:0000256" key="1">
    <source>
        <dbReference type="ARBA" id="ARBA00022500"/>
    </source>
</evidence>
<evidence type="ECO:0000256" key="2">
    <source>
        <dbReference type="ARBA" id="ARBA00022801"/>
    </source>
</evidence>
<dbReference type="InterPro" id="IPR038592">
    <property type="entry name" value="CheD-like_sf"/>
</dbReference>
<dbReference type="InterPro" id="IPR005659">
    <property type="entry name" value="Chemorcpt_Glu_NH3ase_CheD"/>
</dbReference>
<proteinExistence type="inferred from homology"/>